<keyword evidence="3" id="KW-0479">Metal-binding</keyword>
<sequence length="70" mass="7156">MYVCICNGITDHQIREAAAAGCSTVAELTMRTGAGANCGSCLDMAMGILQSAQPAARESLFPIIALSHAA</sequence>
<evidence type="ECO:0000259" key="10">
    <source>
        <dbReference type="Pfam" id="PF04324"/>
    </source>
</evidence>
<dbReference type="PANTHER" id="PTHR37424">
    <property type="entry name" value="BACTERIOFERRITIN-ASSOCIATED FERREDOXIN"/>
    <property type="match status" value="1"/>
</dbReference>
<evidence type="ECO:0000256" key="6">
    <source>
        <dbReference type="ARBA" id="ARBA00023014"/>
    </source>
</evidence>
<dbReference type="InterPro" id="IPR007419">
    <property type="entry name" value="BFD-like_2Fe2S-bd_dom"/>
</dbReference>
<evidence type="ECO:0000313" key="11">
    <source>
        <dbReference type="EMBL" id="KAF1724476.1"/>
    </source>
</evidence>
<keyword evidence="6" id="KW-0411">Iron-sulfur</keyword>
<comment type="caution">
    <text evidence="11">The sequence shown here is derived from an EMBL/GenBank/DDBJ whole genome shotgun (WGS) entry which is preliminary data.</text>
</comment>
<dbReference type="InterPro" id="IPR041854">
    <property type="entry name" value="BFD-like_2Fe2S-bd_dom_sf"/>
</dbReference>
<name>A0ABQ6ZFW3_9GAMM</name>
<accession>A0ABQ6ZFW3</accession>
<dbReference type="Gene3D" id="1.10.10.1100">
    <property type="entry name" value="BFD-like [2Fe-2S]-binding domain"/>
    <property type="match status" value="1"/>
</dbReference>
<evidence type="ECO:0000256" key="4">
    <source>
        <dbReference type="ARBA" id="ARBA00022982"/>
    </source>
</evidence>
<evidence type="ECO:0000256" key="8">
    <source>
        <dbReference type="ARBA" id="ARBA00039386"/>
    </source>
</evidence>
<keyword evidence="2" id="KW-0001">2Fe-2S</keyword>
<dbReference type="Proteomes" id="UP000781710">
    <property type="component" value="Unassembled WGS sequence"/>
</dbReference>
<reference evidence="11 12" key="1">
    <citation type="submission" date="2017-10" db="EMBL/GenBank/DDBJ databases">
        <title>Whole genome sequencing of members of genus Pseudoxanthomonas.</title>
        <authorList>
            <person name="Kumar S."/>
            <person name="Bansal K."/>
            <person name="Kaur A."/>
            <person name="Patil P."/>
            <person name="Sharma S."/>
            <person name="Patil P.B."/>
        </authorList>
    </citation>
    <scope>NUCLEOTIDE SEQUENCE [LARGE SCALE GENOMIC DNA]</scope>
    <source>
        <strain evidence="11 12">DSM 17109</strain>
    </source>
</reference>
<dbReference type="Pfam" id="PF04324">
    <property type="entry name" value="Fer2_BFD"/>
    <property type="match status" value="1"/>
</dbReference>
<keyword evidence="1" id="KW-0813">Transport</keyword>
<keyword evidence="12" id="KW-1185">Reference proteome</keyword>
<keyword evidence="5" id="KW-0408">Iron</keyword>
<keyword evidence="4" id="KW-0249">Electron transport</keyword>
<dbReference type="EMBL" id="PDWW01000017">
    <property type="protein sequence ID" value="KAF1724476.1"/>
    <property type="molecule type" value="Genomic_DNA"/>
</dbReference>
<dbReference type="RefSeq" id="WP_162338168.1">
    <property type="nucleotide sequence ID" value="NZ_BOUK01000013.1"/>
</dbReference>
<evidence type="ECO:0000256" key="7">
    <source>
        <dbReference type="ARBA" id="ARBA00034078"/>
    </source>
</evidence>
<evidence type="ECO:0000256" key="2">
    <source>
        <dbReference type="ARBA" id="ARBA00022714"/>
    </source>
</evidence>
<dbReference type="PANTHER" id="PTHR37424:SF1">
    <property type="entry name" value="BACTERIOFERRITIN-ASSOCIATED FERREDOXIN"/>
    <property type="match status" value="1"/>
</dbReference>
<dbReference type="InterPro" id="IPR052371">
    <property type="entry name" value="BFD-associated_ferredoxin"/>
</dbReference>
<evidence type="ECO:0000256" key="9">
    <source>
        <dbReference type="ARBA" id="ARBA00046332"/>
    </source>
</evidence>
<evidence type="ECO:0000256" key="5">
    <source>
        <dbReference type="ARBA" id="ARBA00023004"/>
    </source>
</evidence>
<organism evidence="11 12">
    <name type="scientific">Pseudoxanthomonas japonensis</name>
    <dbReference type="NCBI Taxonomy" id="69284"/>
    <lineage>
        <taxon>Bacteria</taxon>
        <taxon>Pseudomonadati</taxon>
        <taxon>Pseudomonadota</taxon>
        <taxon>Gammaproteobacteria</taxon>
        <taxon>Lysobacterales</taxon>
        <taxon>Lysobacteraceae</taxon>
        <taxon>Pseudoxanthomonas</taxon>
    </lineage>
</organism>
<evidence type="ECO:0000313" key="12">
    <source>
        <dbReference type="Proteomes" id="UP000781710"/>
    </source>
</evidence>
<protein>
    <recommendedName>
        <fullName evidence="8">Bacterioferritin-associated ferredoxin</fullName>
    </recommendedName>
</protein>
<gene>
    <name evidence="11" type="ORF">CSC78_12460</name>
</gene>
<comment type="cofactor">
    <cofactor evidence="7">
        <name>[2Fe-2S] cluster</name>
        <dbReference type="ChEBI" id="CHEBI:190135"/>
    </cofactor>
</comment>
<comment type="similarity">
    <text evidence="9">Belongs to the Bfd family.</text>
</comment>
<evidence type="ECO:0000256" key="3">
    <source>
        <dbReference type="ARBA" id="ARBA00022723"/>
    </source>
</evidence>
<feature type="domain" description="BFD-like [2Fe-2S]-binding" evidence="10">
    <location>
        <begin position="2"/>
        <end position="50"/>
    </location>
</feature>
<evidence type="ECO:0000256" key="1">
    <source>
        <dbReference type="ARBA" id="ARBA00022448"/>
    </source>
</evidence>
<proteinExistence type="inferred from homology"/>